<feature type="region of interest" description="Disordered" evidence="1">
    <location>
        <begin position="1"/>
        <end position="31"/>
    </location>
</feature>
<feature type="region of interest" description="Disordered" evidence="1">
    <location>
        <begin position="147"/>
        <end position="237"/>
    </location>
</feature>
<evidence type="ECO:0000313" key="4">
    <source>
        <dbReference type="WBParaSite" id="ECPE_0001430401-mRNA-1"/>
    </source>
</evidence>
<reference evidence="4" key="1">
    <citation type="submission" date="2016-06" db="UniProtKB">
        <authorList>
            <consortium name="WormBaseParasite"/>
        </authorList>
    </citation>
    <scope>IDENTIFICATION</scope>
</reference>
<reference evidence="2 3" key="2">
    <citation type="submission" date="2018-11" db="EMBL/GenBank/DDBJ databases">
        <authorList>
            <consortium name="Pathogen Informatics"/>
        </authorList>
    </citation>
    <scope>NUCLEOTIDE SEQUENCE [LARGE SCALE GENOMIC DNA]</scope>
    <source>
        <strain evidence="2 3">Egypt</strain>
    </source>
</reference>
<feature type="compositionally biased region" description="Polar residues" evidence="1">
    <location>
        <begin position="147"/>
        <end position="159"/>
    </location>
</feature>
<keyword evidence="3" id="KW-1185">Reference proteome</keyword>
<organism evidence="4">
    <name type="scientific">Echinostoma caproni</name>
    <dbReference type="NCBI Taxonomy" id="27848"/>
    <lineage>
        <taxon>Eukaryota</taxon>
        <taxon>Metazoa</taxon>
        <taxon>Spiralia</taxon>
        <taxon>Lophotrochozoa</taxon>
        <taxon>Platyhelminthes</taxon>
        <taxon>Trematoda</taxon>
        <taxon>Digenea</taxon>
        <taxon>Plagiorchiida</taxon>
        <taxon>Echinostomata</taxon>
        <taxon>Echinostomatoidea</taxon>
        <taxon>Echinostomatidae</taxon>
        <taxon>Echinostoma</taxon>
    </lineage>
</organism>
<name>A0A183B4X9_9TREM</name>
<dbReference type="EMBL" id="UZAN01057126">
    <property type="protein sequence ID" value="VDP91537.1"/>
    <property type="molecule type" value="Genomic_DNA"/>
</dbReference>
<feature type="compositionally biased region" description="Low complexity" evidence="1">
    <location>
        <begin position="196"/>
        <end position="211"/>
    </location>
</feature>
<evidence type="ECO:0000256" key="1">
    <source>
        <dbReference type="SAM" id="MobiDB-lite"/>
    </source>
</evidence>
<dbReference type="AlphaFoldDB" id="A0A183B4X9"/>
<sequence length="237" mass="26665">MFPNSGYRGHRPNVNHSGYTHLPPDGLLRQNPYPDHVYNGTFGSQMPELHWHPEVFQWDLPYHPSNWSPQVDATRPPYGPNQSYGQNLNFVPPHRPRSQQFVGRYPSHGQRAPFSRQRAPFHSNHRGHFDPIHPSRGASGSFYRAPVSQTNTVSTSSRRANAGVMPRSGRGRRFRGNPGTATPTTQSSARNKAEITESPTRSDTPDTTSTEHQFHDAAVVQTAEEEHSNLRGESKFP</sequence>
<gene>
    <name evidence="2" type="ORF">ECPE_LOCUS14265</name>
</gene>
<evidence type="ECO:0000313" key="2">
    <source>
        <dbReference type="EMBL" id="VDP91537.1"/>
    </source>
</evidence>
<dbReference type="Proteomes" id="UP000272942">
    <property type="component" value="Unassembled WGS sequence"/>
</dbReference>
<accession>A0A183B4X9</accession>
<feature type="compositionally biased region" description="Basic and acidic residues" evidence="1">
    <location>
        <begin position="224"/>
        <end position="237"/>
    </location>
</feature>
<proteinExistence type="predicted"/>
<protein>
    <submittedName>
        <fullName evidence="2 4">Uncharacterized protein</fullName>
    </submittedName>
</protein>
<dbReference type="WBParaSite" id="ECPE_0001430401-mRNA-1">
    <property type="protein sequence ID" value="ECPE_0001430401-mRNA-1"/>
    <property type="gene ID" value="ECPE_0001430401"/>
</dbReference>
<feature type="compositionally biased region" description="Polar residues" evidence="1">
    <location>
        <begin position="179"/>
        <end position="190"/>
    </location>
</feature>
<evidence type="ECO:0000313" key="3">
    <source>
        <dbReference type="Proteomes" id="UP000272942"/>
    </source>
</evidence>